<feature type="transmembrane region" description="Helical" evidence="2">
    <location>
        <begin position="6"/>
        <end position="24"/>
    </location>
</feature>
<reference evidence="5" key="1">
    <citation type="journal article" date="2019" name="Int. J. Syst. Evol. Microbiol.">
        <title>The Global Catalogue of Microorganisms (GCM) 10K type strain sequencing project: providing services to taxonomists for standard genome sequencing and annotation.</title>
        <authorList>
            <consortium name="The Broad Institute Genomics Platform"/>
            <consortium name="The Broad Institute Genome Sequencing Center for Infectious Disease"/>
            <person name="Wu L."/>
            <person name="Ma J."/>
        </authorList>
    </citation>
    <scope>NUCLEOTIDE SEQUENCE [LARGE SCALE GENOMIC DNA]</scope>
    <source>
        <strain evidence="5">CCUG 57401</strain>
    </source>
</reference>
<evidence type="ECO:0000256" key="2">
    <source>
        <dbReference type="SAM" id="Phobius"/>
    </source>
</evidence>
<dbReference type="SUPFAM" id="SSF53474">
    <property type="entry name" value="alpha/beta-Hydrolases"/>
    <property type="match status" value="1"/>
</dbReference>
<dbReference type="InterPro" id="IPR050261">
    <property type="entry name" value="FrsA_esterase"/>
</dbReference>
<evidence type="ECO:0000313" key="5">
    <source>
        <dbReference type="Proteomes" id="UP001596037"/>
    </source>
</evidence>
<dbReference type="PANTHER" id="PTHR22946:SF9">
    <property type="entry name" value="POLYKETIDE TRANSFERASE AF380"/>
    <property type="match status" value="1"/>
</dbReference>
<dbReference type="Gene3D" id="3.40.50.1820">
    <property type="entry name" value="alpha/beta hydrolase"/>
    <property type="match status" value="1"/>
</dbReference>
<dbReference type="GO" id="GO:0016787">
    <property type="term" value="F:hydrolase activity"/>
    <property type="evidence" value="ECO:0007669"/>
    <property type="project" value="UniProtKB-KW"/>
</dbReference>
<dbReference type="EC" id="3.1.-.-" evidence="4"/>
<proteinExistence type="predicted"/>
<dbReference type="PANTHER" id="PTHR22946">
    <property type="entry name" value="DIENELACTONE HYDROLASE DOMAIN-CONTAINING PROTEIN-RELATED"/>
    <property type="match status" value="1"/>
</dbReference>
<evidence type="ECO:0000259" key="3">
    <source>
        <dbReference type="Pfam" id="PF01738"/>
    </source>
</evidence>
<organism evidence="4 5">
    <name type="scientific">Caenimonas terrae</name>
    <dbReference type="NCBI Taxonomy" id="696074"/>
    <lineage>
        <taxon>Bacteria</taxon>
        <taxon>Pseudomonadati</taxon>
        <taxon>Pseudomonadota</taxon>
        <taxon>Betaproteobacteria</taxon>
        <taxon>Burkholderiales</taxon>
        <taxon>Comamonadaceae</taxon>
        <taxon>Caenimonas</taxon>
    </lineage>
</organism>
<protein>
    <submittedName>
        <fullName evidence="4">Dienelactone hydrolase family protein</fullName>
        <ecNumber evidence="4">3.1.-.-</ecNumber>
    </submittedName>
</protein>
<dbReference type="Pfam" id="PF01738">
    <property type="entry name" value="DLH"/>
    <property type="match status" value="1"/>
</dbReference>
<keyword evidence="5" id="KW-1185">Reference proteome</keyword>
<keyword evidence="1 4" id="KW-0378">Hydrolase</keyword>
<dbReference type="Proteomes" id="UP001596037">
    <property type="component" value="Unassembled WGS sequence"/>
</dbReference>
<keyword evidence="2" id="KW-1133">Transmembrane helix</keyword>
<name>A0ABW0NJ91_9BURK</name>
<dbReference type="RefSeq" id="WP_376852325.1">
    <property type="nucleotide sequence ID" value="NZ_JBHSMF010000010.1"/>
</dbReference>
<gene>
    <name evidence="4" type="ORF">ACFPOE_21235</name>
</gene>
<accession>A0ABW0NJ91</accession>
<dbReference type="EMBL" id="JBHSMF010000010">
    <property type="protein sequence ID" value="MFC5500081.1"/>
    <property type="molecule type" value="Genomic_DNA"/>
</dbReference>
<sequence length="431" mass="46256">MWAIRLIAASVPGLVAIGFLWAAFRQIRARALLRGRFKLLSVLNAVHGYQILELRPCADTVTSDSAEMTITHFDAHDPKSLLGAVAVRMRRHVAVVNHLFGTIACALPLLAHAQFAPVERTDFDPAGLRTIALPSVTCAGVWNTPAFACRPVTLPVYLAQSPSGKHTALVVISHGSGGLDKRHSDYARSLASAGIDAAVIDHWTPRGVTKVHFDYNAAREKGAHTQSIAIDAMVVAGRLKAMPQWNDAKLGYIGESMGGGAVIHATRPFISKIVEQATGLSAPAWAAAVALYPGCFERSTLERFQPVPMLIVIGEMDTDVPAEVCAKQAQWMNARGGTVEVQVLAGEFHDFDAPSPVAYSARAQNPAGCSSLRDGDRLILESSGKAFPATPQGLAAMQSECMTRGVTSGNRGNPKTGYDRWIEFFKGRLLQ</sequence>
<dbReference type="InterPro" id="IPR029058">
    <property type="entry name" value="AB_hydrolase_fold"/>
</dbReference>
<dbReference type="InterPro" id="IPR002925">
    <property type="entry name" value="Dienelactn_hydro"/>
</dbReference>
<evidence type="ECO:0000256" key="1">
    <source>
        <dbReference type="ARBA" id="ARBA00022801"/>
    </source>
</evidence>
<keyword evidence="2" id="KW-0472">Membrane</keyword>
<evidence type="ECO:0000313" key="4">
    <source>
        <dbReference type="EMBL" id="MFC5500081.1"/>
    </source>
</evidence>
<feature type="domain" description="Dienelactone hydrolase" evidence="3">
    <location>
        <begin position="156"/>
        <end position="365"/>
    </location>
</feature>
<comment type="caution">
    <text evidence="4">The sequence shown here is derived from an EMBL/GenBank/DDBJ whole genome shotgun (WGS) entry which is preliminary data.</text>
</comment>
<keyword evidence="2" id="KW-0812">Transmembrane</keyword>